<dbReference type="AlphaFoldDB" id="H8KNP9"/>
<keyword evidence="6" id="KW-1185">Reference proteome</keyword>
<evidence type="ECO:0000259" key="3">
    <source>
        <dbReference type="Pfam" id="PF00534"/>
    </source>
</evidence>
<dbReference type="Gene3D" id="3.40.50.2000">
    <property type="entry name" value="Glycogen Phosphorylase B"/>
    <property type="match status" value="2"/>
</dbReference>
<proteinExistence type="predicted"/>
<dbReference type="KEGG" id="scn:Solca_3169"/>
<dbReference type="Pfam" id="PF13439">
    <property type="entry name" value="Glyco_transf_4"/>
    <property type="match status" value="1"/>
</dbReference>
<dbReference type="STRING" id="929556.Solca_3169"/>
<dbReference type="eggNOG" id="COG0438">
    <property type="taxonomic scope" value="Bacteria"/>
</dbReference>
<dbReference type="GO" id="GO:0016757">
    <property type="term" value="F:glycosyltransferase activity"/>
    <property type="evidence" value="ECO:0007669"/>
    <property type="project" value="UniProtKB-KW"/>
</dbReference>
<dbReference type="InterPro" id="IPR001296">
    <property type="entry name" value="Glyco_trans_1"/>
</dbReference>
<dbReference type="Proteomes" id="UP000007590">
    <property type="component" value="Chromosome"/>
</dbReference>
<dbReference type="RefSeq" id="WP_014681407.1">
    <property type="nucleotide sequence ID" value="NC_017770.1"/>
</dbReference>
<name>H8KNP9_SOLCM</name>
<evidence type="ECO:0000313" key="6">
    <source>
        <dbReference type="Proteomes" id="UP000007590"/>
    </source>
</evidence>
<dbReference type="CDD" id="cd03794">
    <property type="entry name" value="GT4_WbuB-like"/>
    <property type="match status" value="1"/>
</dbReference>
<keyword evidence="2 5" id="KW-0808">Transferase</keyword>
<evidence type="ECO:0000259" key="4">
    <source>
        <dbReference type="Pfam" id="PF13439"/>
    </source>
</evidence>
<evidence type="ECO:0000256" key="2">
    <source>
        <dbReference type="ARBA" id="ARBA00022679"/>
    </source>
</evidence>
<dbReference type="EMBL" id="CP003349">
    <property type="protein sequence ID" value="AFD08182.1"/>
    <property type="molecule type" value="Genomic_DNA"/>
</dbReference>
<dbReference type="InterPro" id="IPR028098">
    <property type="entry name" value="Glyco_trans_4-like_N"/>
</dbReference>
<dbReference type="Pfam" id="PF00534">
    <property type="entry name" value="Glycos_transf_1"/>
    <property type="match status" value="1"/>
</dbReference>
<evidence type="ECO:0000256" key="1">
    <source>
        <dbReference type="ARBA" id="ARBA00022676"/>
    </source>
</evidence>
<dbReference type="OrthoDB" id="9811902at2"/>
<dbReference type="PANTHER" id="PTHR12526:SF629">
    <property type="entry name" value="TEICHURONIC ACID BIOSYNTHESIS GLYCOSYLTRANSFERASE TUAH-RELATED"/>
    <property type="match status" value="1"/>
</dbReference>
<protein>
    <submittedName>
        <fullName evidence="5">Glycosyltransferase</fullName>
    </submittedName>
</protein>
<gene>
    <name evidence="5" type="ordered locus">Solca_3169</name>
</gene>
<dbReference type="SUPFAM" id="SSF53756">
    <property type="entry name" value="UDP-Glycosyltransferase/glycogen phosphorylase"/>
    <property type="match status" value="1"/>
</dbReference>
<accession>H8KNP9</accession>
<feature type="domain" description="Glycosyltransferase subfamily 4-like N-terminal" evidence="4">
    <location>
        <begin position="27"/>
        <end position="166"/>
    </location>
</feature>
<reference evidence="5" key="1">
    <citation type="submission" date="2012-02" db="EMBL/GenBank/DDBJ databases">
        <title>The complete genome of Solitalea canadensis DSM 3403.</title>
        <authorList>
            <consortium name="US DOE Joint Genome Institute (JGI-PGF)"/>
            <person name="Lucas S."/>
            <person name="Copeland A."/>
            <person name="Lapidus A."/>
            <person name="Glavina del Rio T."/>
            <person name="Dalin E."/>
            <person name="Tice H."/>
            <person name="Bruce D."/>
            <person name="Goodwin L."/>
            <person name="Pitluck S."/>
            <person name="Peters L."/>
            <person name="Ovchinnikova G."/>
            <person name="Lu M."/>
            <person name="Kyrpides N."/>
            <person name="Mavromatis K."/>
            <person name="Ivanova N."/>
            <person name="Brettin T."/>
            <person name="Detter J.C."/>
            <person name="Han C."/>
            <person name="Larimer F."/>
            <person name="Land M."/>
            <person name="Hauser L."/>
            <person name="Markowitz V."/>
            <person name="Cheng J.-F."/>
            <person name="Hugenholtz P."/>
            <person name="Woyke T."/>
            <person name="Wu D."/>
            <person name="Spring S."/>
            <person name="Schroeder M."/>
            <person name="Kopitz M."/>
            <person name="Brambilla E."/>
            <person name="Klenk H.-P."/>
            <person name="Eisen J.A."/>
        </authorList>
    </citation>
    <scope>NUCLEOTIDE SEQUENCE</scope>
    <source>
        <strain evidence="5">DSM 3403</strain>
    </source>
</reference>
<organism evidence="5 6">
    <name type="scientific">Solitalea canadensis (strain ATCC 29591 / DSM 3403 / JCM 21819 / LMG 8368 / NBRC 15130 / NCIMB 12057 / USAM 9D)</name>
    <name type="common">Flexibacter canadensis</name>
    <dbReference type="NCBI Taxonomy" id="929556"/>
    <lineage>
        <taxon>Bacteria</taxon>
        <taxon>Pseudomonadati</taxon>
        <taxon>Bacteroidota</taxon>
        <taxon>Sphingobacteriia</taxon>
        <taxon>Sphingobacteriales</taxon>
        <taxon>Sphingobacteriaceae</taxon>
        <taxon>Solitalea</taxon>
    </lineage>
</organism>
<dbReference type="HOGENOM" id="CLU_009583_36_1_10"/>
<evidence type="ECO:0000313" key="5">
    <source>
        <dbReference type="EMBL" id="AFD08182.1"/>
    </source>
</evidence>
<dbReference type="PANTHER" id="PTHR12526">
    <property type="entry name" value="GLYCOSYLTRANSFERASE"/>
    <property type="match status" value="1"/>
</dbReference>
<sequence length="375" mass="42266">MNSSRPKVCHISTIHQRYDSRIFYKECGSLSKAGYEVVLIVADGLGNETKNGIKIIDIGKPKSRFERFIMYAVRAYKTALAQDALIYHFHDPELLIIGYFLRNKKKIVVYDAHEDLPEQIKGKKYVPAIFRMPLSRVVNLLEIYFSKRMSGIVTATPFIRNKFLKFNSNSLDVNNFPILNGDIHSFDWQNKKNEVCYVGTIAEERGIKNIVKAMDKVDNAILNLVGEFESKQLYNETIEIDGWSKVNEHGFLNRTGVNSVLAVSKVGLVTLLPNKNYIEGLPVKMFEYMLAGIPVVASNFPAIEDVVKDKGCGICIDPLNPDEIASAVNYLLANDEEAIRMGANGQRSVIEKYNWTVEEGKLFGFYLGLTANSSL</sequence>
<keyword evidence="1" id="KW-0328">Glycosyltransferase</keyword>
<feature type="domain" description="Glycosyl transferase family 1" evidence="3">
    <location>
        <begin position="187"/>
        <end position="347"/>
    </location>
</feature>